<name>A0A197K5N0_9FUNG</name>
<protein>
    <submittedName>
        <fullName evidence="2">Uncharacterized protein</fullName>
    </submittedName>
</protein>
<feature type="signal peptide" evidence="1">
    <location>
        <begin position="1"/>
        <end position="18"/>
    </location>
</feature>
<sequence length="139" mass="15486">MQLIVLVPLALVVANTLAASYKYTSPASPSYEFPPDSPSDWFRREGKHPFISGFGSDFVDLETDCDGRPCNYDAMFRRYDEIVAARTAIGFTADLNRPEFIFDNSPSWQDYPDDLYCLAGEKPADASSGEPLCAPNWDV</sequence>
<reference evidence="2 3" key="1">
    <citation type="submission" date="2016-05" db="EMBL/GenBank/DDBJ databases">
        <title>Genome sequencing reveals origins of a unique bacterial endosymbiosis in the earliest lineages of terrestrial Fungi.</title>
        <authorList>
            <consortium name="DOE Joint Genome Institute"/>
            <person name="Uehling J."/>
            <person name="Gryganskyi A."/>
            <person name="Hameed K."/>
            <person name="Tschaplinski T."/>
            <person name="Misztal P."/>
            <person name="Wu S."/>
            <person name="Desiro A."/>
            <person name="Vande Pol N."/>
            <person name="Du Z.-Y."/>
            <person name="Zienkiewicz A."/>
            <person name="Zienkiewicz K."/>
            <person name="Morin E."/>
            <person name="Tisserant E."/>
            <person name="Splivallo R."/>
            <person name="Hainaut M."/>
            <person name="Henrissat B."/>
            <person name="Ohm R."/>
            <person name="Kuo A."/>
            <person name="Yan J."/>
            <person name="Lipzen A."/>
            <person name="Nolan M."/>
            <person name="Labutti K."/>
            <person name="Barry K."/>
            <person name="Goldstein A."/>
            <person name="Labbe J."/>
            <person name="Schadt C."/>
            <person name="Tuskan G."/>
            <person name="Grigoriev I."/>
            <person name="Martin F."/>
            <person name="Vilgalys R."/>
            <person name="Bonito G."/>
        </authorList>
    </citation>
    <scope>NUCLEOTIDE SEQUENCE [LARGE SCALE GENOMIC DNA]</scope>
    <source>
        <strain evidence="2 3">AG-77</strain>
    </source>
</reference>
<accession>A0A197K5N0</accession>
<dbReference type="OrthoDB" id="10315974at2759"/>
<dbReference type="Proteomes" id="UP000078512">
    <property type="component" value="Unassembled WGS sequence"/>
</dbReference>
<gene>
    <name evidence="2" type="ORF">K457DRAFT_123504</name>
</gene>
<evidence type="ECO:0000313" key="3">
    <source>
        <dbReference type="Proteomes" id="UP000078512"/>
    </source>
</evidence>
<feature type="chain" id="PRO_5008276588" evidence="1">
    <location>
        <begin position="19"/>
        <end position="139"/>
    </location>
</feature>
<dbReference type="EMBL" id="KV442025">
    <property type="protein sequence ID" value="OAQ32488.1"/>
    <property type="molecule type" value="Genomic_DNA"/>
</dbReference>
<organism evidence="2 3">
    <name type="scientific">Linnemannia elongata AG-77</name>
    <dbReference type="NCBI Taxonomy" id="1314771"/>
    <lineage>
        <taxon>Eukaryota</taxon>
        <taxon>Fungi</taxon>
        <taxon>Fungi incertae sedis</taxon>
        <taxon>Mucoromycota</taxon>
        <taxon>Mortierellomycotina</taxon>
        <taxon>Mortierellomycetes</taxon>
        <taxon>Mortierellales</taxon>
        <taxon>Mortierellaceae</taxon>
        <taxon>Linnemannia</taxon>
    </lineage>
</organism>
<dbReference type="AlphaFoldDB" id="A0A197K5N0"/>
<keyword evidence="3" id="KW-1185">Reference proteome</keyword>
<evidence type="ECO:0000313" key="2">
    <source>
        <dbReference type="EMBL" id="OAQ32488.1"/>
    </source>
</evidence>
<proteinExistence type="predicted"/>
<evidence type="ECO:0000256" key="1">
    <source>
        <dbReference type="SAM" id="SignalP"/>
    </source>
</evidence>
<keyword evidence="1" id="KW-0732">Signal</keyword>